<evidence type="ECO:0000256" key="10">
    <source>
        <dbReference type="ARBA" id="ARBA00039918"/>
    </source>
</evidence>
<feature type="region of interest" description="Disordered" evidence="11">
    <location>
        <begin position="1"/>
        <end position="26"/>
    </location>
</feature>
<dbReference type="CDD" id="cd17369">
    <property type="entry name" value="MFS_ShiA_like"/>
    <property type="match status" value="1"/>
</dbReference>
<feature type="transmembrane region" description="Helical" evidence="12">
    <location>
        <begin position="39"/>
        <end position="58"/>
    </location>
</feature>
<dbReference type="SUPFAM" id="SSF103473">
    <property type="entry name" value="MFS general substrate transporter"/>
    <property type="match status" value="1"/>
</dbReference>
<reference evidence="14" key="1">
    <citation type="journal article" date="2021" name="PeerJ">
        <title>Extensive microbial diversity within the chicken gut microbiome revealed by metagenomics and culture.</title>
        <authorList>
            <person name="Gilroy R."/>
            <person name="Ravi A."/>
            <person name="Getino M."/>
            <person name="Pursley I."/>
            <person name="Horton D.L."/>
            <person name="Alikhan N.F."/>
            <person name="Baker D."/>
            <person name="Gharbi K."/>
            <person name="Hall N."/>
            <person name="Watson M."/>
            <person name="Adriaenssens E.M."/>
            <person name="Foster-Nyarko E."/>
            <person name="Jarju S."/>
            <person name="Secka A."/>
            <person name="Antonio M."/>
            <person name="Oren A."/>
            <person name="Chaudhuri R.R."/>
            <person name="La Ragione R."/>
            <person name="Hildebrand F."/>
            <person name="Pallen M.J."/>
        </authorList>
    </citation>
    <scope>NUCLEOTIDE SEQUENCE</scope>
    <source>
        <strain evidence="14">ChiHjej8B7-3636</strain>
    </source>
</reference>
<feature type="transmembrane region" description="Helical" evidence="12">
    <location>
        <begin position="100"/>
        <end position="121"/>
    </location>
</feature>
<evidence type="ECO:0000256" key="2">
    <source>
        <dbReference type="ARBA" id="ARBA00008240"/>
    </source>
</evidence>
<dbReference type="AlphaFoldDB" id="A0A9D2H7B5"/>
<gene>
    <name evidence="14" type="ORF">H9800_10290</name>
</gene>
<feature type="transmembrane region" description="Helical" evidence="12">
    <location>
        <begin position="384"/>
        <end position="406"/>
    </location>
</feature>
<feature type="transmembrane region" description="Helical" evidence="12">
    <location>
        <begin position="64"/>
        <end position="88"/>
    </location>
</feature>
<organism evidence="14 15">
    <name type="scientific">Candidatus Microbacterium stercoravium</name>
    <dbReference type="NCBI Taxonomy" id="2838697"/>
    <lineage>
        <taxon>Bacteria</taxon>
        <taxon>Bacillati</taxon>
        <taxon>Actinomycetota</taxon>
        <taxon>Actinomycetes</taxon>
        <taxon>Micrococcales</taxon>
        <taxon>Microbacteriaceae</taxon>
        <taxon>Microbacterium</taxon>
    </lineage>
</organism>
<dbReference type="InterPro" id="IPR011701">
    <property type="entry name" value="MFS"/>
</dbReference>
<reference evidence="14" key="2">
    <citation type="submission" date="2021-04" db="EMBL/GenBank/DDBJ databases">
        <authorList>
            <person name="Gilroy R."/>
        </authorList>
    </citation>
    <scope>NUCLEOTIDE SEQUENCE</scope>
    <source>
        <strain evidence="14">ChiHjej8B7-3636</strain>
    </source>
</reference>
<dbReference type="GO" id="GO:0005886">
    <property type="term" value="C:plasma membrane"/>
    <property type="evidence" value="ECO:0007669"/>
    <property type="project" value="UniProtKB-SubCell"/>
</dbReference>
<comment type="similarity">
    <text evidence="2">Belongs to the major facilitator superfamily. Metabolite:H+ Symporter (MHS) family (TC 2.A.1.6) family.</text>
</comment>
<feature type="domain" description="Major facilitator superfamily (MFS) profile" evidence="13">
    <location>
        <begin position="27"/>
        <end position="439"/>
    </location>
</feature>
<feature type="transmembrane region" description="Helical" evidence="12">
    <location>
        <begin position="345"/>
        <end position="363"/>
    </location>
</feature>
<dbReference type="InterPro" id="IPR020846">
    <property type="entry name" value="MFS_dom"/>
</dbReference>
<sequence>MMMPRSTMTSTDVTTPVKSKRGQGGRAALSGWLGSTLEYYDFSIYASAAALVFPTVFFPSANPAIAIIASLATYGVGYVARPLGAFVLGHFGDRYGRKKLLVFAMLLMGISTFLVGCLPSYAQIGLLSPAMLVVLRLIQGFAVSGELGGATTMIAEHASKENRGFLMSFALQGTQFGSILAQASFIPLSHFLSTEDLLAWGWRIPFFLSAVVVIVALVIRAKLDETPIFVDKDKTQGRKMPIVELFRTSGGAVFRAVCMGLANVIGTTVVVFGTTYATQEAYGVNMDADVYLWIPVVANIVAIILIPVFGFASDKIGRRPFLIFGPLLGGIVAVPYLFVVQAHNVALTFILAILVFGIMYQMFNATYASFFQEMFPTESRVTGFALSQNIALFITGLMPSLFAVIAPPSSNHVPLIIGVVTLVLCVASSAAAMFSKETARQDIA</sequence>
<dbReference type="Gene3D" id="1.20.1250.20">
    <property type="entry name" value="MFS general substrate transporter like domains"/>
    <property type="match status" value="2"/>
</dbReference>
<evidence type="ECO:0000256" key="5">
    <source>
        <dbReference type="ARBA" id="ARBA00022692"/>
    </source>
</evidence>
<dbReference type="PROSITE" id="PS50850">
    <property type="entry name" value="MFS"/>
    <property type="match status" value="1"/>
</dbReference>
<proteinExistence type="inferred from homology"/>
<keyword evidence="5 12" id="KW-0812">Transmembrane</keyword>
<evidence type="ECO:0000256" key="9">
    <source>
        <dbReference type="ARBA" id="ARBA00037295"/>
    </source>
</evidence>
<keyword evidence="8 12" id="KW-0472">Membrane</keyword>
<evidence type="ECO:0000256" key="7">
    <source>
        <dbReference type="ARBA" id="ARBA00022989"/>
    </source>
</evidence>
<evidence type="ECO:0000256" key="3">
    <source>
        <dbReference type="ARBA" id="ARBA00022448"/>
    </source>
</evidence>
<comment type="function">
    <text evidence="9">May be a proton symporter involved in the uptake of osmolytes such as proline and glycine betaine.</text>
</comment>
<keyword evidence="7 12" id="KW-1133">Transmembrane helix</keyword>
<feature type="transmembrane region" description="Helical" evidence="12">
    <location>
        <begin position="290"/>
        <end position="309"/>
    </location>
</feature>
<evidence type="ECO:0000259" key="13">
    <source>
        <dbReference type="PROSITE" id="PS50850"/>
    </source>
</evidence>
<dbReference type="GO" id="GO:0015293">
    <property type="term" value="F:symporter activity"/>
    <property type="evidence" value="ECO:0007669"/>
    <property type="project" value="UniProtKB-KW"/>
</dbReference>
<dbReference type="Proteomes" id="UP000824220">
    <property type="component" value="Unassembled WGS sequence"/>
</dbReference>
<dbReference type="FunFam" id="1.20.1250.20:FF:000001">
    <property type="entry name" value="Dicarboxylate MFS transporter"/>
    <property type="match status" value="1"/>
</dbReference>
<keyword evidence="3" id="KW-0813">Transport</keyword>
<evidence type="ECO:0000256" key="6">
    <source>
        <dbReference type="ARBA" id="ARBA00022847"/>
    </source>
</evidence>
<keyword evidence="6" id="KW-0769">Symport</keyword>
<dbReference type="Pfam" id="PF07690">
    <property type="entry name" value="MFS_1"/>
    <property type="match status" value="1"/>
</dbReference>
<evidence type="ECO:0000256" key="4">
    <source>
        <dbReference type="ARBA" id="ARBA00022475"/>
    </source>
</evidence>
<evidence type="ECO:0000256" key="12">
    <source>
        <dbReference type="SAM" id="Phobius"/>
    </source>
</evidence>
<evidence type="ECO:0000256" key="11">
    <source>
        <dbReference type="SAM" id="MobiDB-lite"/>
    </source>
</evidence>
<dbReference type="PANTHER" id="PTHR43045:SF1">
    <property type="entry name" value="SHIKIMATE TRANSPORTER"/>
    <property type="match status" value="1"/>
</dbReference>
<protein>
    <recommendedName>
        <fullName evidence="10">Putative proline/betaine transporter</fullName>
    </recommendedName>
</protein>
<name>A0A9D2H7B5_9MICO</name>
<dbReference type="EMBL" id="DXAM01000140">
    <property type="protein sequence ID" value="HJA05232.1"/>
    <property type="molecule type" value="Genomic_DNA"/>
</dbReference>
<feature type="transmembrane region" description="Helical" evidence="12">
    <location>
        <begin position="200"/>
        <end position="219"/>
    </location>
</feature>
<evidence type="ECO:0000313" key="15">
    <source>
        <dbReference type="Proteomes" id="UP000824220"/>
    </source>
</evidence>
<evidence type="ECO:0000313" key="14">
    <source>
        <dbReference type="EMBL" id="HJA05232.1"/>
    </source>
</evidence>
<dbReference type="InterPro" id="IPR036259">
    <property type="entry name" value="MFS_trans_sf"/>
</dbReference>
<keyword evidence="4" id="KW-1003">Cell membrane</keyword>
<dbReference type="PANTHER" id="PTHR43045">
    <property type="entry name" value="SHIKIMATE TRANSPORTER"/>
    <property type="match status" value="1"/>
</dbReference>
<feature type="transmembrane region" description="Helical" evidence="12">
    <location>
        <begin position="252"/>
        <end position="278"/>
    </location>
</feature>
<accession>A0A9D2H7B5</accession>
<evidence type="ECO:0000256" key="8">
    <source>
        <dbReference type="ARBA" id="ARBA00023136"/>
    </source>
</evidence>
<feature type="compositionally biased region" description="Polar residues" evidence="11">
    <location>
        <begin position="1"/>
        <end position="17"/>
    </location>
</feature>
<evidence type="ECO:0000256" key="1">
    <source>
        <dbReference type="ARBA" id="ARBA00004651"/>
    </source>
</evidence>
<comment type="subcellular location">
    <subcellularLocation>
        <location evidence="1">Cell membrane</location>
        <topology evidence="1">Multi-pass membrane protein</topology>
    </subcellularLocation>
</comment>
<feature type="transmembrane region" description="Helical" evidence="12">
    <location>
        <begin position="321"/>
        <end position="339"/>
    </location>
</feature>
<feature type="transmembrane region" description="Helical" evidence="12">
    <location>
        <begin position="412"/>
        <end position="434"/>
    </location>
</feature>
<comment type="caution">
    <text evidence="14">The sequence shown here is derived from an EMBL/GenBank/DDBJ whole genome shotgun (WGS) entry which is preliminary data.</text>
</comment>